<evidence type="ECO:0000259" key="14">
    <source>
        <dbReference type="PROSITE" id="PS51352"/>
    </source>
</evidence>
<keyword evidence="5" id="KW-0963">Cytoplasm</keyword>
<evidence type="ECO:0000256" key="2">
    <source>
        <dbReference type="ARBA" id="ARBA00004555"/>
    </source>
</evidence>
<evidence type="ECO:0000256" key="3">
    <source>
        <dbReference type="ARBA" id="ARBA00008987"/>
    </source>
</evidence>
<dbReference type="GO" id="GO:0030154">
    <property type="term" value="P:cell differentiation"/>
    <property type="evidence" value="ECO:0007669"/>
    <property type="project" value="UniProtKB-KW"/>
</dbReference>
<dbReference type="SUPFAM" id="SSF52833">
    <property type="entry name" value="Thioredoxin-like"/>
    <property type="match status" value="1"/>
</dbReference>
<dbReference type="InParanoid" id="U3KPP5"/>
<keyword evidence="16" id="KW-1185">Reference proteome</keyword>
<dbReference type="HOGENOM" id="CLU_090389_14_6_1"/>
<dbReference type="Ensembl" id="ENSOCUT00000034156.2">
    <property type="protein sequence ID" value="ENSOCUP00000027205.2"/>
    <property type="gene ID" value="ENSOCUG00000029370.2"/>
</dbReference>
<evidence type="ECO:0000256" key="13">
    <source>
        <dbReference type="ARBA" id="ARBA00080019"/>
    </source>
</evidence>
<dbReference type="GO" id="GO:0007283">
    <property type="term" value="P:spermatogenesis"/>
    <property type="evidence" value="ECO:0007669"/>
    <property type="project" value="UniProtKB-KW"/>
</dbReference>
<comment type="function">
    <text evidence="11">May be required for post-translational modifications of proteins required for acrosomal biogenesis. May act by reducing disulfide bonds within the sperm.</text>
</comment>
<dbReference type="GeneTree" id="ENSGT00940000162445"/>
<dbReference type="EMBL" id="AAGW02033933">
    <property type="status" value="NOT_ANNOTATED_CDS"/>
    <property type="molecule type" value="Genomic_DNA"/>
</dbReference>
<reference evidence="15 16" key="1">
    <citation type="journal article" date="2011" name="Nature">
        <title>A high-resolution map of human evolutionary constraint using 29 mammals.</title>
        <authorList>
            <person name="Lindblad-Toh K."/>
            <person name="Garber M."/>
            <person name="Zuk O."/>
            <person name="Lin M.F."/>
            <person name="Parker B.J."/>
            <person name="Washietl S."/>
            <person name="Kheradpour P."/>
            <person name="Ernst J."/>
            <person name="Jordan G."/>
            <person name="Mauceli E."/>
            <person name="Ward L.D."/>
            <person name="Lowe C.B."/>
            <person name="Holloway A.K."/>
            <person name="Clamp M."/>
            <person name="Gnerre S."/>
            <person name="Alfoldi J."/>
            <person name="Beal K."/>
            <person name="Chang J."/>
            <person name="Clawson H."/>
            <person name="Cuff J."/>
            <person name="Di Palma F."/>
            <person name="Fitzgerald S."/>
            <person name="Flicek P."/>
            <person name="Guttman M."/>
            <person name="Hubisz M.J."/>
            <person name="Jaffe D.B."/>
            <person name="Jungreis I."/>
            <person name="Kent W.J."/>
            <person name="Kostka D."/>
            <person name="Lara M."/>
            <person name="Martins A.L."/>
            <person name="Massingham T."/>
            <person name="Moltke I."/>
            <person name="Raney B.J."/>
            <person name="Rasmussen M.D."/>
            <person name="Robinson J."/>
            <person name="Stark A."/>
            <person name="Vilella A.J."/>
            <person name="Wen J."/>
            <person name="Xie X."/>
            <person name="Zody M.C."/>
            <person name="Baldwin J."/>
            <person name="Bloom T."/>
            <person name="Chin C.W."/>
            <person name="Heiman D."/>
            <person name="Nicol R."/>
            <person name="Nusbaum C."/>
            <person name="Young S."/>
            <person name="Wilkinson J."/>
            <person name="Worley K.C."/>
            <person name="Kovar C.L."/>
            <person name="Muzny D.M."/>
            <person name="Gibbs R.A."/>
            <person name="Cree A."/>
            <person name="Dihn H.H."/>
            <person name="Fowler G."/>
            <person name="Jhangiani S."/>
            <person name="Joshi V."/>
            <person name="Lee S."/>
            <person name="Lewis L.R."/>
            <person name="Nazareth L.V."/>
            <person name="Okwuonu G."/>
            <person name="Santibanez J."/>
            <person name="Warren W.C."/>
            <person name="Mardis E.R."/>
            <person name="Weinstock G.M."/>
            <person name="Wilson R.K."/>
            <person name="Delehaunty K."/>
            <person name="Dooling D."/>
            <person name="Fronik C."/>
            <person name="Fulton L."/>
            <person name="Fulton B."/>
            <person name="Graves T."/>
            <person name="Minx P."/>
            <person name="Sodergren E."/>
            <person name="Birney E."/>
            <person name="Margulies E.H."/>
            <person name="Herrero J."/>
            <person name="Green E.D."/>
            <person name="Haussler D."/>
            <person name="Siepel A."/>
            <person name="Goldman N."/>
            <person name="Pollard K.S."/>
            <person name="Pedersen J.S."/>
            <person name="Lander E.S."/>
            <person name="Kellis M."/>
        </authorList>
    </citation>
    <scope>NUCLEOTIDE SEQUENCE [LARGE SCALE GENOMIC DNA]</scope>
    <source>
        <strain evidence="15 16">Thorbecke inbred</strain>
    </source>
</reference>
<feature type="domain" description="Thioredoxin" evidence="14">
    <location>
        <begin position="17"/>
        <end position="169"/>
    </location>
</feature>
<evidence type="ECO:0000256" key="6">
    <source>
        <dbReference type="ARBA" id="ARBA00022782"/>
    </source>
</evidence>
<dbReference type="EMBL" id="AAGW02033934">
    <property type="status" value="NOT_ANNOTATED_CDS"/>
    <property type="molecule type" value="Genomic_DNA"/>
</dbReference>
<evidence type="ECO:0000256" key="11">
    <source>
        <dbReference type="ARBA" id="ARBA00054596"/>
    </source>
</evidence>
<dbReference type="PROSITE" id="PS00194">
    <property type="entry name" value="THIOREDOXIN_1"/>
    <property type="match status" value="1"/>
</dbReference>
<accession>U3KPP5</accession>
<gene>
    <name evidence="15" type="primary">TXNDC8</name>
</gene>
<dbReference type="PANTHER" id="PTHR46115">
    <property type="entry name" value="THIOREDOXIN-LIKE PROTEIN 1"/>
    <property type="match status" value="1"/>
</dbReference>
<protein>
    <recommendedName>
        <fullName evidence="12">Thioredoxin domain-containing protein 8</fullName>
    </recommendedName>
    <alternativeName>
        <fullName evidence="13">Spermatid-specific thioredoxin-3</fullName>
    </alternativeName>
</protein>
<keyword evidence="10" id="KW-0676">Redox-active center</keyword>
<reference evidence="15" key="2">
    <citation type="submission" date="2025-08" db="UniProtKB">
        <authorList>
            <consortium name="Ensembl"/>
        </authorList>
    </citation>
    <scope>IDENTIFICATION</scope>
    <source>
        <strain evidence="15">Thorbecke</strain>
    </source>
</reference>
<dbReference type="PaxDb" id="9986-ENSOCUP00000027205"/>
<dbReference type="Gene3D" id="3.40.30.10">
    <property type="entry name" value="Glutaredoxin"/>
    <property type="match status" value="1"/>
</dbReference>
<dbReference type="InterPro" id="IPR036249">
    <property type="entry name" value="Thioredoxin-like_sf"/>
</dbReference>
<dbReference type="eggNOG" id="KOG0907">
    <property type="taxonomic scope" value="Eukaryota"/>
</dbReference>
<dbReference type="FunFam" id="3.40.30.10:FF:000262">
    <property type="entry name" value="Thioredoxin domain containing 8"/>
    <property type="match status" value="1"/>
</dbReference>
<dbReference type="InterPro" id="IPR017937">
    <property type="entry name" value="Thioredoxin_CS"/>
</dbReference>
<organism evidence="15 16">
    <name type="scientific">Oryctolagus cuniculus</name>
    <name type="common">Rabbit</name>
    <dbReference type="NCBI Taxonomy" id="9986"/>
    <lineage>
        <taxon>Eukaryota</taxon>
        <taxon>Metazoa</taxon>
        <taxon>Chordata</taxon>
        <taxon>Craniata</taxon>
        <taxon>Vertebrata</taxon>
        <taxon>Euteleostomi</taxon>
        <taxon>Mammalia</taxon>
        <taxon>Eutheria</taxon>
        <taxon>Euarchontoglires</taxon>
        <taxon>Glires</taxon>
        <taxon>Lagomorpha</taxon>
        <taxon>Leporidae</taxon>
        <taxon>Oryctolagus</taxon>
    </lineage>
</organism>
<comment type="similarity">
    <text evidence="3">Belongs to the thioredoxin family.</text>
</comment>
<dbReference type="GO" id="GO:0005794">
    <property type="term" value="C:Golgi apparatus"/>
    <property type="evidence" value="ECO:0007669"/>
    <property type="project" value="UniProtKB-SubCell"/>
</dbReference>
<dbReference type="SMR" id="U3KPP5"/>
<dbReference type="CDD" id="cd02947">
    <property type="entry name" value="TRX_family"/>
    <property type="match status" value="1"/>
</dbReference>
<sequence>MFNDVTEKLPLCSGQDPIINETAPVILLDQQSFVSRCRLETMVQVIKDTDELKTFLKAAGYKLVVVEFSAKWCGPCKRMSPLFHALSQQYQNVMFANVDIDDSPELAKTCHVKAIPTFQMFKKSQKVNIFSRFKRIICCYGSGPMRNLIFEFCGADAKKLATKIQELIKHCSILSESFRVESHIVIS</sequence>
<dbReference type="EMBL" id="AAGW02033935">
    <property type="status" value="NOT_ANNOTATED_CDS"/>
    <property type="molecule type" value="Genomic_DNA"/>
</dbReference>
<dbReference type="Bgee" id="ENSOCUG00000029370">
    <property type="expression patterns" value="Expressed in testis and 5 other cell types or tissues"/>
</dbReference>
<proteinExistence type="inferred from homology"/>
<keyword evidence="7" id="KW-0744">Spermatogenesis</keyword>
<reference evidence="15" key="3">
    <citation type="submission" date="2025-09" db="UniProtKB">
        <authorList>
            <consortium name="Ensembl"/>
        </authorList>
    </citation>
    <scope>IDENTIFICATION</scope>
    <source>
        <strain evidence="15">Thorbecke</strain>
    </source>
</reference>
<name>U3KPP5_RABIT</name>
<evidence type="ECO:0000256" key="10">
    <source>
        <dbReference type="ARBA" id="ARBA00023284"/>
    </source>
</evidence>
<evidence type="ECO:0000256" key="8">
    <source>
        <dbReference type="ARBA" id="ARBA00023034"/>
    </source>
</evidence>
<dbReference type="PRINTS" id="PR00421">
    <property type="entry name" value="THIOREDOXIN"/>
</dbReference>
<dbReference type="Pfam" id="PF00085">
    <property type="entry name" value="Thioredoxin"/>
    <property type="match status" value="1"/>
</dbReference>
<evidence type="ECO:0000256" key="9">
    <source>
        <dbReference type="ARBA" id="ARBA00023157"/>
    </source>
</evidence>
<evidence type="ECO:0000256" key="1">
    <source>
        <dbReference type="ARBA" id="ARBA00004496"/>
    </source>
</evidence>
<evidence type="ECO:0000256" key="12">
    <source>
        <dbReference type="ARBA" id="ARBA00068133"/>
    </source>
</evidence>
<keyword evidence="4" id="KW-0217">Developmental protein</keyword>
<dbReference type="STRING" id="9986.ENSOCUP00000027205"/>
<keyword evidence="9" id="KW-1015">Disulfide bond</keyword>
<comment type="subcellular location">
    <subcellularLocation>
        <location evidence="1">Cytoplasm</location>
    </subcellularLocation>
    <subcellularLocation>
        <location evidence="2">Golgi apparatus</location>
    </subcellularLocation>
</comment>
<evidence type="ECO:0000256" key="5">
    <source>
        <dbReference type="ARBA" id="ARBA00022490"/>
    </source>
</evidence>
<evidence type="ECO:0000256" key="4">
    <source>
        <dbReference type="ARBA" id="ARBA00022473"/>
    </source>
</evidence>
<dbReference type="PROSITE" id="PS51352">
    <property type="entry name" value="THIOREDOXIN_2"/>
    <property type="match status" value="1"/>
</dbReference>
<dbReference type="InterPro" id="IPR013766">
    <property type="entry name" value="Thioredoxin_domain"/>
</dbReference>
<dbReference type="Proteomes" id="UP000001811">
    <property type="component" value="Chromosome 1"/>
</dbReference>
<dbReference type="AlphaFoldDB" id="U3KPP5"/>
<evidence type="ECO:0000313" key="16">
    <source>
        <dbReference type="Proteomes" id="UP000001811"/>
    </source>
</evidence>
<evidence type="ECO:0000313" key="15">
    <source>
        <dbReference type="Ensembl" id="ENSOCUP00000027205.2"/>
    </source>
</evidence>
<keyword evidence="8" id="KW-0333">Golgi apparatus</keyword>
<keyword evidence="6" id="KW-0221">Differentiation</keyword>
<evidence type="ECO:0000256" key="7">
    <source>
        <dbReference type="ARBA" id="ARBA00022871"/>
    </source>
</evidence>